<dbReference type="OrthoDB" id="8611678at2"/>
<dbReference type="EMBL" id="MUBK01000042">
    <property type="protein sequence ID" value="OTA16544.1"/>
    <property type="molecule type" value="Genomic_DNA"/>
</dbReference>
<dbReference type="STRING" id="40578.Xbed_03471"/>
<comment type="caution">
    <text evidence="1">The sequence shown here is derived from an EMBL/GenBank/DDBJ whole genome shotgun (WGS) entry which is preliminary data.</text>
</comment>
<dbReference type="AlphaFoldDB" id="A0A1Y2SF08"/>
<gene>
    <name evidence="1" type="ORF">Xbed_03471</name>
</gene>
<evidence type="ECO:0000313" key="1">
    <source>
        <dbReference type="EMBL" id="OTA16544.1"/>
    </source>
</evidence>
<dbReference type="RefSeq" id="WP_139837519.1">
    <property type="nucleotide sequence ID" value="NZ_CAWNHF010000148.1"/>
</dbReference>
<accession>A0A1Y2SF08</accession>
<proteinExistence type="predicted"/>
<reference evidence="1 2" key="1">
    <citation type="submission" date="2017-01" db="EMBL/GenBank/DDBJ databases">
        <title>Deconstructing symbiosis and pathogenesis requirements using a combined genomic-metabolomic approach.</title>
        <authorList>
            <person name="Tobias N.J."/>
            <person name="Wolff H."/>
            <person name="Djahanschiri B."/>
            <person name="Ebersberger I."/>
            <person name="Bode H.B."/>
        </authorList>
    </citation>
    <scope>NUCLEOTIDE SEQUENCE [LARGE SCALE GENOMIC DNA]</scope>
    <source>
        <strain evidence="1 2">DSM 4764</strain>
    </source>
</reference>
<organism evidence="1 2">
    <name type="scientific">Xenorhabdus beddingii</name>
    <dbReference type="NCBI Taxonomy" id="40578"/>
    <lineage>
        <taxon>Bacteria</taxon>
        <taxon>Pseudomonadati</taxon>
        <taxon>Pseudomonadota</taxon>
        <taxon>Gammaproteobacteria</taxon>
        <taxon>Enterobacterales</taxon>
        <taxon>Morganellaceae</taxon>
        <taxon>Xenorhabdus</taxon>
    </lineage>
</organism>
<name>A0A1Y2SF08_9GAMM</name>
<sequence length="137" mass="16138">MPKHIHADLIMEYAKIAQETDKPWEHFEYFQPDPLDDSLADWVQCRKPISFYSNFEYRLKPRTIRIGLMDVPEPVREPLELDATYYVPRLHSTSAITAIYRWDGVCFDNAMLERGFVHLDRESAEIHARALISLTQK</sequence>
<keyword evidence="2" id="KW-1185">Reference proteome</keyword>
<dbReference type="Proteomes" id="UP000194204">
    <property type="component" value="Unassembled WGS sequence"/>
</dbReference>
<protein>
    <submittedName>
        <fullName evidence="1">Uncharacterized protein</fullName>
    </submittedName>
</protein>
<evidence type="ECO:0000313" key="2">
    <source>
        <dbReference type="Proteomes" id="UP000194204"/>
    </source>
</evidence>